<dbReference type="AlphaFoldDB" id="A0A8T0E6F6"/>
<reference evidence="1" key="1">
    <citation type="journal article" date="2020" name="bioRxiv">
        <title>Chromosome-level reference genome of the European wasp spider Argiope bruennichi: a resource for studies on range expansion and evolutionary adaptation.</title>
        <authorList>
            <person name="Sheffer M.M."/>
            <person name="Hoppe A."/>
            <person name="Krehenwinkel H."/>
            <person name="Uhl G."/>
            <person name="Kuss A.W."/>
            <person name="Jensen L."/>
            <person name="Jensen C."/>
            <person name="Gillespie R.G."/>
            <person name="Hoff K.J."/>
            <person name="Prost S."/>
        </authorList>
    </citation>
    <scope>NUCLEOTIDE SEQUENCE</scope>
</reference>
<sequence>MLNILLAYYLDAPQLKTLVTRYPSVPLIDNRKGKFRRGRPIFSAKKLAFLFSTEFVLASVCPPLRVFIDAIDLKERTSPQRTGCLFVGNQFYSRSVCGTRLWDDFGENSLCCWAEMEQFPFKYLLNLWVSTN</sequence>
<evidence type="ECO:0000313" key="2">
    <source>
        <dbReference type="Proteomes" id="UP000807504"/>
    </source>
</evidence>
<comment type="caution">
    <text evidence="1">The sequence shown here is derived from an EMBL/GenBank/DDBJ whole genome shotgun (WGS) entry which is preliminary data.</text>
</comment>
<keyword evidence="2" id="KW-1185">Reference proteome</keyword>
<dbReference type="EMBL" id="JABXBU010002230">
    <property type="protein sequence ID" value="KAF8766938.1"/>
    <property type="molecule type" value="Genomic_DNA"/>
</dbReference>
<reference evidence="1" key="2">
    <citation type="submission" date="2020-06" db="EMBL/GenBank/DDBJ databases">
        <authorList>
            <person name="Sheffer M."/>
        </authorList>
    </citation>
    <scope>NUCLEOTIDE SEQUENCE</scope>
</reference>
<gene>
    <name evidence="1" type="ORF">HNY73_019953</name>
</gene>
<dbReference type="Proteomes" id="UP000807504">
    <property type="component" value="Unassembled WGS sequence"/>
</dbReference>
<protein>
    <submittedName>
        <fullName evidence="1">Uncharacterized protein</fullName>
    </submittedName>
</protein>
<proteinExistence type="predicted"/>
<evidence type="ECO:0000313" key="1">
    <source>
        <dbReference type="EMBL" id="KAF8766938.1"/>
    </source>
</evidence>
<organism evidence="1 2">
    <name type="scientific">Argiope bruennichi</name>
    <name type="common">Wasp spider</name>
    <name type="synonym">Aranea bruennichi</name>
    <dbReference type="NCBI Taxonomy" id="94029"/>
    <lineage>
        <taxon>Eukaryota</taxon>
        <taxon>Metazoa</taxon>
        <taxon>Ecdysozoa</taxon>
        <taxon>Arthropoda</taxon>
        <taxon>Chelicerata</taxon>
        <taxon>Arachnida</taxon>
        <taxon>Araneae</taxon>
        <taxon>Araneomorphae</taxon>
        <taxon>Entelegynae</taxon>
        <taxon>Araneoidea</taxon>
        <taxon>Araneidae</taxon>
        <taxon>Argiope</taxon>
    </lineage>
</organism>
<accession>A0A8T0E6F6</accession>
<name>A0A8T0E6F6_ARGBR</name>